<evidence type="ECO:0000256" key="1">
    <source>
        <dbReference type="SAM" id="MobiDB-lite"/>
    </source>
</evidence>
<evidence type="ECO:0000313" key="2">
    <source>
        <dbReference type="EMBL" id="BAM13980.1"/>
    </source>
</evidence>
<protein>
    <submittedName>
        <fullName evidence="2">Integrase catalytic protein</fullName>
    </submittedName>
</protein>
<name>I2FG45_9PSED</name>
<sequence>MAWSATTAGVSAEMVSDLMIACVERRFGATKTPHPVEWLSDNGSAYIARQTGETTMALGLRLLFTPVRSPQSNGHLRGVREDAQARLCSPRHPSRRRNRQAASARLVRGLQQHSPALRPTHALAPRVPHPECLNPPRRLSGQTGCTPEGRWTVSLTAKVPAERARFGAGWAEGSARATTSPFSFVTRSS</sequence>
<keyword evidence="2" id="KW-0614">Plasmid</keyword>
<reference evidence="2" key="1">
    <citation type="submission" date="2012-04" db="EMBL/GenBank/DDBJ databases">
        <title>Nucleotide sequence of Pseudomonas sp. K-62 plasmid pMR68 containing mercury resistance genes.</title>
        <authorList>
            <person name="Kiyono M."/>
            <person name="Mochizuki Y."/>
            <person name="Koizawa K."/>
            <person name="Sone Y."/>
            <person name="Nakamura R."/>
            <person name="Pan-Hou H."/>
            <person name="Sakabe K."/>
        </authorList>
    </citation>
    <scope>NUCLEOTIDE SEQUENCE</scope>
    <source>
        <strain evidence="2">K-62</strain>
        <plasmid evidence="2">pMR68</plasmid>
    </source>
</reference>
<dbReference type="SUPFAM" id="SSF53098">
    <property type="entry name" value="Ribonuclease H-like"/>
    <property type="match status" value="1"/>
</dbReference>
<geneLocation type="plasmid" evidence="2">
    <name>pMR68</name>
</geneLocation>
<dbReference type="GO" id="GO:0003676">
    <property type="term" value="F:nucleic acid binding"/>
    <property type="evidence" value="ECO:0007669"/>
    <property type="project" value="InterPro"/>
</dbReference>
<dbReference type="Gene3D" id="3.30.420.10">
    <property type="entry name" value="Ribonuclease H-like superfamily/Ribonuclease H"/>
    <property type="match status" value="1"/>
</dbReference>
<proteinExistence type="predicted"/>
<organism evidence="2">
    <name type="scientific">Pseudomonas sp. K-62</name>
    <dbReference type="NCBI Taxonomy" id="76885"/>
    <lineage>
        <taxon>Bacteria</taxon>
        <taxon>Pseudomonadati</taxon>
        <taxon>Pseudomonadota</taxon>
        <taxon>Gammaproteobacteria</taxon>
        <taxon>Pseudomonadales</taxon>
        <taxon>Pseudomonadaceae</taxon>
        <taxon>Pseudomonas</taxon>
    </lineage>
</organism>
<dbReference type="InterPro" id="IPR036397">
    <property type="entry name" value="RNaseH_sf"/>
</dbReference>
<accession>I2FG45</accession>
<dbReference type="AlphaFoldDB" id="I2FG45"/>
<dbReference type="InterPro" id="IPR012337">
    <property type="entry name" value="RNaseH-like_sf"/>
</dbReference>
<dbReference type="EMBL" id="AB714582">
    <property type="protein sequence ID" value="BAM13980.1"/>
    <property type="molecule type" value="Genomic_DNA"/>
</dbReference>
<feature type="region of interest" description="Disordered" evidence="1">
    <location>
        <begin position="73"/>
        <end position="101"/>
    </location>
</feature>